<keyword evidence="3" id="KW-0862">Zinc</keyword>
<dbReference type="PROSITE" id="PS50076">
    <property type="entry name" value="DNAJ_2"/>
    <property type="match status" value="1"/>
</dbReference>
<feature type="domain" description="DPH-type MB" evidence="6">
    <location>
        <begin position="99"/>
        <end position="155"/>
    </location>
</feature>
<evidence type="ECO:0008006" key="9">
    <source>
        <dbReference type="Google" id="ProtNLM"/>
    </source>
</evidence>
<evidence type="ECO:0000259" key="5">
    <source>
        <dbReference type="PROSITE" id="PS50076"/>
    </source>
</evidence>
<dbReference type="EnsemblMetazoa" id="ENSAATROPT013677">
    <property type="protein sequence ID" value="ENSAATROPP012454"/>
    <property type="gene ID" value="ENSAATROPG011102"/>
</dbReference>
<dbReference type="CDD" id="cd06257">
    <property type="entry name" value="DnaJ"/>
    <property type="match status" value="1"/>
</dbReference>
<evidence type="ECO:0000313" key="7">
    <source>
        <dbReference type="EnsemblMetazoa" id="ENSAATROPP012454"/>
    </source>
</evidence>
<dbReference type="AlphaFoldDB" id="A0AAG5DP26"/>
<dbReference type="GO" id="GO:0008198">
    <property type="term" value="F:ferrous iron binding"/>
    <property type="evidence" value="ECO:0007669"/>
    <property type="project" value="TreeGrafter"/>
</dbReference>
<dbReference type="PROSITE" id="PS51074">
    <property type="entry name" value="DPH_MB"/>
    <property type="match status" value="1"/>
</dbReference>
<keyword evidence="4" id="KW-0408">Iron</keyword>
<keyword evidence="2" id="KW-0479">Metal-binding</keyword>
<evidence type="ECO:0000256" key="1">
    <source>
        <dbReference type="ARBA" id="ARBA00006169"/>
    </source>
</evidence>
<keyword evidence="8" id="KW-1185">Reference proteome</keyword>
<proteinExistence type="inferred from homology"/>
<dbReference type="InterPro" id="IPR036869">
    <property type="entry name" value="J_dom_sf"/>
</dbReference>
<dbReference type="InterPro" id="IPR001623">
    <property type="entry name" value="DnaJ_domain"/>
</dbReference>
<dbReference type="PRINTS" id="PR00625">
    <property type="entry name" value="JDOMAIN"/>
</dbReference>
<sequence length="155" mass="17997">MSCDIASHKSMAGQQQVSHYDVLQVAQNASHEEIRKSYQTLALQHHPDKRKNGFDVGKSADSDAFIRIDEAWKILRDEQSRRVYDAELMLQTCREEYFVNEVLRETDFETSQEENCRFHRCRCGGYYILPEESPLLETIHLSCDECSLIVQVNPP</sequence>
<dbReference type="Pfam" id="PF05207">
    <property type="entry name" value="Zn_ribbon_CSL"/>
    <property type="match status" value="1"/>
</dbReference>
<dbReference type="PANTHER" id="PTHR45255">
    <property type="entry name" value="DNAJ HOMOLOG SUBFAMILY C MEMBER 24"/>
    <property type="match status" value="1"/>
</dbReference>
<name>A0AAG5DP26_ANOAO</name>
<dbReference type="InterPro" id="IPR007872">
    <property type="entry name" value="DPH_MB_dom"/>
</dbReference>
<evidence type="ECO:0000313" key="8">
    <source>
        <dbReference type="Proteomes" id="UP000075880"/>
    </source>
</evidence>
<dbReference type="Pfam" id="PF00226">
    <property type="entry name" value="DnaJ"/>
    <property type="match status" value="1"/>
</dbReference>
<dbReference type="GO" id="GO:0001671">
    <property type="term" value="F:ATPase activator activity"/>
    <property type="evidence" value="ECO:0007669"/>
    <property type="project" value="TreeGrafter"/>
</dbReference>
<reference evidence="7" key="1">
    <citation type="submission" date="2024-04" db="UniProtKB">
        <authorList>
            <consortium name="EnsemblMetazoa"/>
        </authorList>
    </citation>
    <scope>IDENTIFICATION</scope>
    <source>
        <strain evidence="7">EBRO</strain>
    </source>
</reference>
<evidence type="ECO:0000256" key="3">
    <source>
        <dbReference type="ARBA" id="ARBA00022833"/>
    </source>
</evidence>
<dbReference type="InterPro" id="IPR036671">
    <property type="entry name" value="DPH_MB_sf"/>
</dbReference>
<dbReference type="Gene3D" id="3.10.660.10">
    <property type="entry name" value="DPH Zinc finger"/>
    <property type="match status" value="1"/>
</dbReference>
<accession>A0AAG5DP26</accession>
<evidence type="ECO:0000256" key="4">
    <source>
        <dbReference type="ARBA" id="ARBA00023004"/>
    </source>
</evidence>
<feature type="domain" description="J" evidence="5">
    <location>
        <begin position="18"/>
        <end position="88"/>
    </location>
</feature>
<dbReference type="SUPFAM" id="SSF144217">
    <property type="entry name" value="CSL zinc finger"/>
    <property type="match status" value="1"/>
</dbReference>
<protein>
    <recommendedName>
        <fullName evidence="9">J domain-containing protein</fullName>
    </recommendedName>
</protein>
<evidence type="ECO:0000256" key="2">
    <source>
        <dbReference type="ARBA" id="ARBA00022723"/>
    </source>
</evidence>
<organism evidence="7 8">
    <name type="scientific">Anopheles atroparvus</name>
    <name type="common">European mosquito</name>
    <dbReference type="NCBI Taxonomy" id="41427"/>
    <lineage>
        <taxon>Eukaryota</taxon>
        <taxon>Metazoa</taxon>
        <taxon>Ecdysozoa</taxon>
        <taxon>Arthropoda</taxon>
        <taxon>Hexapoda</taxon>
        <taxon>Insecta</taxon>
        <taxon>Pterygota</taxon>
        <taxon>Neoptera</taxon>
        <taxon>Endopterygota</taxon>
        <taxon>Diptera</taxon>
        <taxon>Nematocera</taxon>
        <taxon>Culicoidea</taxon>
        <taxon>Culicidae</taxon>
        <taxon>Anophelinae</taxon>
        <taxon>Anopheles</taxon>
    </lineage>
</organism>
<dbReference type="Proteomes" id="UP000075880">
    <property type="component" value="Unassembled WGS sequence"/>
</dbReference>
<comment type="similarity">
    <text evidence="1">Belongs to the DPH4 family.</text>
</comment>
<dbReference type="PANTHER" id="PTHR45255:SF1">
    <property type="entry name" value="DNAJ HOMOLOG SUBFAMILY C MEMBER 24"/>
    <property type="match status" value="1"/>
</dbReference>
<dbReference type="SMART" id="SM00271">
    <property type="entry name" value="DnaJ"/>
    <property type="match status" value="1"/>
</dbReference>
<evidence type="ECO:0000259" key="6">
    <source>
        <dbReference type="PROSITE" id="PS51074"/>
    </source>
</evidence>
<dbReference type="SUPFAM" id="SSF46565">
    <property type="entry name" value="Chaperone J-domain"/>
    <property type="match status" value="1"/>
</dbReference>
<dbReference type="Gene3D" id="1.10.287.110">
    <property type="entry name" value="DnaJ domain"/>
    <property type="match status" value="1"/>
</dbReference>